<gene>
    <name evidence="1" type="ORF">GCM10012284_08560</name>
</gene>
<comment type="caution">
    <text evidence="1">The sequence shown here is derived from an EMBL/GenBank/DDBJ whole genome shotgun (WGS) entry which is preliminary data.</text>
</comment>
<dbReference type="AlphaFoldDB" id="A0A8J3BTG2"/>
<keyword evidence="2" id="KW-1185">Reference proteome</keyword>
<dbReference type="RefSeq" id="WP_189077653.1">
    <property type="nucleotide sequence ID" value="NZ_BMMX01000001.1"/>
</dbReference>
<evidence type="ECO:0000313" key="1">
    <source>
        <dbReference type="EMBL" id="GGK76879.1"/>
    </source>
</evidence>
<reference evidence="1" key="2">
    <citation type="submission" date="2020-09" db="EMBL/GenBank/DDBJ databases">
        <authorList>
            <person name="Sun Q."/>
            <person name="Zhou Y."/>
        </authorList>
    </citation>
    <scope>NUCLEOTIDE SEQUENCE</scope>
    <source>
        <strain evidence="1">CGMCC 4.7299</strain>
    </source>
</reference>
<name>A0A8J3BTG2_9ACTN</name>
<sequence>MARRHGERGVTPAQVVAAAAAFARGEVRYDETTPAELPPVPEAEPLVPLGVRVPAGVARRVRAAADQAGVPFSQLVREWIELGLTEMTDERTVPLSALRGAIAHAAQSSPPAQSGHAA</sequence>
<dbReference type="EMBL" id="BMMX01000001">
    <property type="protein sequence ID" value="GGK76879.1"/>
    <property type="molecule type" value="Genomic_DNA"/>
</dbReference>
<reference evidence="1" key="1">
    <citation type="journal article" date="2014" name="Int. J. Syst. Evol. Microbiol.">
        <title>Complete genome sequence of Corynebacterium casei LMG S-19264T (=DSM 44701T), isolated from a smear-ripened cheese.</title>
        <authorList>
            <consortium name="US DOE Joint Genome Institute (JGI-PGF)"/>
            <person name="Walter F."/>
            <person name="Albersmeier A."/>
            <person name="Kalinowski J."/>
            <person name="Ruckert C."/>
        </authorList>
    </citation>
    <scope>NUCLEOTIDE SEQUENCE</scope>
    <source>
        <strain evidence="1">CGMCC 4.7299</strain>
    </source>
</reference>
<proteinExistence type="predicted"/>
<evidence type="ECO:0000313" key="2">
    <source>
        <dbReference type="Proteomes" id="UP000656042"/>
    </source>
</evidence>
<organism evidence="1 2">
    <name type="scientific">Mangrovihabitans endophyticus</name>
    <dbReference type="NCBI Taxonomy" id="1751298"/>
    <lineage>
        <taxon>Bacteria</taxon>
        <taxon>Bacillati</taxon>
        <taxon>Actinomycetota</taxon>
        <taxon>Actinomycetes</taxon>
        <taxon>Micromonosporales</taxon>
        <taxon>Micromonosporaceae</taxon>
        <taxon>Mangrovihabitans</taxon>
    </lineage>
</organism>
<accession>A0A8J3BTG2</accession>
<protein>
    <submittedName>
        <fullName evidence="1">Uncharacterized protein</fullName>
    </submittedName>
</protein>
<dbReference type="Proteomes" id="UP000656042">
    <property type="component" value="Unassembled WGS sequence"/>
</dbReference>